<name>A0AAV1W744_LUPLU</name>
<feature type="compositionally biased region" description="Low complexity" evidence="1">
    <location>
        <begin position="44"/>
        <end position="55"/>
    </location>
</feature>
<comment type="caution">
    <text evidence="2">The sequence shown here is derived from an EMBL/GenBank/DDBJ whole genome shotgun (WGS) entry which is preliminary data.</text>
</comment>
<dbReference type="Proteomes" id="UP001497480">
    <property type="component" value="Unassembled WGS sequence"/>
</dbReference>
<dbReference type="AlphaFoldDB" id="A0AAV1W744"/>
<keyword evidence="3" id="KW-1185">Reference proteome</keyword>
<reference evidence="2 3" key="1">
    <citation type="submission" date="2024-03" db="EMBL/GenBank/DDBJ databases">
        <authorList>
            <person name="Martinez-Hernandez J."/>
        </authorList>
    </citation>
    <scope>NUCLEOTIDE SEQUENCE [LARGE SCALE GENOMIC DNA]</scope>
</reference>
<accession>A0AAV1W744</accession>
<evidence type="ECO:0000313" key="3">
    <source>
        <dbReference type="Proteomes" id="UP001497480"/>
    </source>
</evidence>
<dbReference type="EMBL" id="CAXHTB010000004">
    <property type="protein sequence ID" value="CAL0305027.1"/>
    <property type="molecule type" value="Genomic_DNA"/>
</dbReference>
<evidence type="ECO:0000256" key="1">
    <source>
        <dbReference type="SAM" id="MobiDB-lite"/>
    </source>
</evidence>
<gene>
    <name evidence="2" type="ORF">LLUT_LOCUS6087</name>
</gene>
<feature type="compositionally biased region" description="Basic residues" evidence="1">
    <location>
        <begin position="32"/>
        <end position="43"/>
    </location>
</feature>
<sequence>MSFVDDDLQEEEAKYELDDTLSCIFVRFTRRARSSSPFSHRKPSTPYSSTSSSSSFVSGRNLMPRSTSSTTSFLNSGG</sequence>
<feature type="region of interest" description="Disordered" evidence="1">
    <location>
        <begin position="32"/>
        <end position="78"/>
    </location>
</feature>
<evidence type="ECO:0000313" key="2">
    <source>
        <dbReference type="EMBL" id="CAL0305027.1"/>
    </source>
</evidence>
<feature type="compositionally biased region" description="Polar residues" evidence="1">
    <location>
        <begin position="64"/>
        <end position="78"/>
    </location>
</feature>
<proteinExistence type="predicted"/>
<organism evidence="2 3">
    <name type="scientific">Lupinus luteus</name>
    <name type="common">European yellow lupine</name>
    <dbReference type="NCBI Taxonomy" id="3873"/>
    <lineage>
        <taxon>Eukaryota</taxon>
        <taxon>Viridiplantae</taxon>
        <taxon>Streptophyta</taxon>
        <taxon>Embryophyta</taxon>
        <taxon>Tracheophyta</taxon>
        <taxon>Spermatophyta</taxon>
        <taxon>Magnoliopsida</taxon>
        <taxon>eudicotyledons</taxon>
        <taxon>Gunneridae</taxon>
        <taxon>Pentapetalae</taxon>
        <taxon>rosids</taxon>
        <taxon>fabids</taxon>
        <taxon>Fabales</taxon>
        <taxon>Fabaceae</taxon>
        <taxon>Papilionoideae</taxon>
        <taxon>50 kb inversion clade</taxon>
        <taxon>genistoids sensu lato</taxon>
        <taxon>core genistoids</taxon>
        <taxon>Genisteae</taxon>
        <taxon>Lupinus</taxon>
    </lineage>
</organism>
<protein>
    <submittedName>
        <fullName evidence="2">Uncharacterized protein</fullName>
    </submittedName>
</protein>